<dbReference type="PANTHER" id="PTHR47966">
    <property type="entry name" value="BETA-SITE APP-CLEAVING ENZYME, ISOFORM A-RELATED"/>
    <property type="match status" value="1"/>
</dbReference>
<dbReference type="Pfam" id="PF00026">
    <property type="entry name" value="Asp"/>
    <property type="match status" value="1"/>
</dbReference>
<dbReference type="InterPro" id="IPR001461">
    <property type="entry name" value="Aspartic_peptidase_A1"/>
</dbReference>
<feature type="active site" evidence="5">
    <location>
        <position position="151"/>
    </location>
</feature>
<dbReference type="InterPro" id="IPR034163">
    <property type="entry name" value="Aspergillopepsin-like_cat_dom"/>
</dbReference>
<keyword evidence="4 6" id="KW-0378">Hydrolase</keyword>
<name>A0AA40BC43_9PEZI</name>
<evidence type="ECO:0000259" key="8">
    <source>
        <dbReference type="PROSITE" id="PS51767"/>
    </source>
</evidence>
<dbReference type="FunFam" id="2.40.70.10:FF:000026">
    <property type="entry name" value="Endothiapepsin"/>
    <property type="match status" value="1"/>
</dbReference>
<dbReference type="InterPro" id="IPR001969">
    <property type="entry name" value="Aspartic_peptidase_AS"/>
</dbReference>
<evidence type="ECO:0000256" key="7">
    <source>
        <dbReference type="SAM" id="SignalP"/>
    </source>
</evidence>
<comment type="caution">
    <text evidence="9">The sequence shown here is derived from an EMBL/GenBank/DDBJ whole genome shotgun (WGS) entry which is preliminary data.</text>
</comment>
<feature type="signal peptide" evidence="7">
    <location>
        <begin position="1"/>
        <end position="22"/>
    </location>
</feature>
<evidence type="ECO:0000256" key="1">
    <source>
        <dbReference type="ARBA" id="ARBA00007447"/>
    </source>
</evidence>
<gene>
    <name evidence="9" type="ORF">B0H67DRAFT_549245</name>
</gene>
<dbReference type="CDD" id="cd06097">
    <property type="entry name" value="Aspergillopepsin_like"/>
    <property type="match status" value="1"/>
</dbReference>
<dbReference type="PANTHER" id="PTHR47966:SF2">
    <property type="entry name" value="ASPERGILLOPEPSIN-1-RELATED"/>
    <property type="match status" value="1"/>
</dbReference>
<dbReference type="PROSITE" id="PS00141">
    <property type="entry name" value="ASP_PROTEASE"/>
    <property type="match status" value="1"/>
</dbReference>
<dbReference type="FunFam" id="2.40.70.10:FF:000024">
    <property type="entry name" value="Endothiapepsin"/>
    <property type="match status" value="1"/>
</dbReference>
<evidence type="ECO:0000256" key="3">
    <source>
        <dbReference type="ARBA" id="ARBA00022750"/>
    </source>
</evidence>
<proteinExistence type="inferred from homology"/>
<feature type="chain" id="PRO_5041420360" evidence="7">
    <location>
        <begin position="23"/>
        <end position="451"/>
    </location>
</feature>
<keyword evidence="10" id="KW-1185">Reference proteome</keyword>
<evidence type="ECO:0000313" key="10">
    <source>
        <dbReference type="Proteomes" id="UP001172102"/>
    </source>
</evidence>
<sequence>MKLISLAITAASLLSSAGLVEGAPRVVQVAAEDLPVSTLGGASFRVPQVRNLKYSQIGKGPRALAKVYQKYGKPMPKTLVKALEVISIKMSAATGIKPHFKNFGGNGTVGENDTATTGQGEVSATPQLFDVEYLAPVQIGTPPQTLMLNFDTGSSDLWVFSSETPAESQNGHALYNIGNSSTSKRVDGAVWSIRYGDGSGSSGNVYTDTVSIGGVSVPNQAVESATKVSQSFTEDPASSGLLGLAFDTINQVKPNSQKTFFSNTMNSLAMPLFSANLKKAEEGNYNFGFIDTTEFTGPLSFVDVNSTEGFWQFEASGYTVNNKTTASPHGAIADTGTTLLMLPADITDNYYRQVPGAEDNWQVGGYIFQCNATLPDLTLNIGTYKAVIPGHLMKFAPADTESFDTATICYGGVQSAEGFPFAIYGDVFFKAQFTVFHGGELKLGFAPKSGE</sequence>
<dbReference type="Gene3D" id="2.40.70.10">
    <property type="entry name" value="Acid Proteases"/>
    <property type="match status" value="2"/>
</dbReference>
<evidence type="ECO:0000256" key="5">
    <source>
        <dbReference type="PIRSR" id="PIRSR601461-1"/>
    </source>
</evidence>
<keyword evidence="3 6" id="KW-0064">Aspartyl protease</keyword>
<feature type="active site" evidence="5">
    <location>
        <position position="334"/>
    </location>
</feature>
<dbReference type="SUPFAM" id="SSF50630">
    <property type="entry name" value="Acid proteases"/>
    <property type="match status" value="1"/>
</dbReference>
<dbReference type="AlphaFoldDB" id="A0AA40BC43"/>
<dbReference type="PROSITE" id="PS51767">
    <property type="entry name" value="PEPTIDASE_A1"/>
    <property type="match status" value="1"/>
</dbReference>
<comment type="similarity">
    <text evidence="1 6">Belongs to the peptidase A1 family.</text>
</comment>
<evidence type="ECO:0000256" key="4">
    <source>
        <dbReference type="ARBA" id="ARBA00022801"/>
    </source>
</evidence>
<dbReference type="EMBL" id="JAUKUA010000001">
    <property type="protein sequence ID" value="KAK0731484.1"/>
    <property type="molecule type" value="Genomic_DNA"/>
</dbReference>
<dbReference type="PRINTS" id="PR00792">
    <property type="entry name" value="PEPSIN"/>
</dbReference>
<protein>
    <submittedName>
        <fullName evidence="9">Aspartic peptidase domain-containing protein</fullName>
    </submittedName>
</protein>
<dbReference type="InterPro" id="IPR021109">
    <property type="entry name" value="Peptidase_aspartic_dom_sf"/>
</dbReference>
<reference evidence="9" key="1">
    <citation type="submission" date="2023-06" db="EMBL/GenBank/DDBJ databases">
        <title>Genome-scale phylogeny and comparative genomics of the fungal order Sordariales.</title>
        <authorList>
            <consortium name="Lawrence Berkeley National Laboratory"/>
            <person name="Hensen N."/>
            <person name="Bonometti L."/>
            <person name="Westerberg I."/>
            <person name="Brannstrom I.O."/>
            <person name="Guillou S."/>
            <person name="Cros-Aarteil S."/>
            <person name="Calhoun S."/>
            <person name="Haridas S."/>
            <person name="Kuo A."/>
            <person name="Mondo S."/>
            <person name="Pangilinan J."/>
            <person name="Riley R."/>
            <person name="Labutti K."/>
            <person name="Andreopoulos B."/>
            <person name="Lipzen A."/>
            <person name="Chen C."/>
            <person name="Yanf M."/>
            <person name="Daum C."/>
            <person name="Ng V."/>
            <person name="Clum A."/>
            <person name="Steindorff A."/>
            <person name="Ohm R."/>
            <person name="Martin F."/>
            <person name="Silar P."/>
            <person name="Natvig D."/>
            <person name="Lalanne C."/>
            <person name="Gautier V."/>
            <person name="Ament-Velasquez S.L."/>
            <person name="Kruys A."/>
            <person name="Hutchinson M.I."/>
            <person name="Powell A.J."/>
            <person name="Barry K."/>
            <person name="Miller A.N."/>
            <person name="Grigoriev I.V."/>
            <person name="Debuchy R."/>
            <person name="Gladieux P."/>
            <person name="Thoren M.H."/>
            <person name="Johannesson H."/>
        </authorList>
    </citation>
    <scope>NUCLEOTIDE SEQUENCE</scope>
    <source>
        <strain evidence="9">SMH4607-1</strain>
    </source>
</reference>
<dbReference type="GO" id="GO:0006508">
    <property type="term" value="P:proteolysis"/>
    <property type="evidence" value="ECO:0007669"/>
    <property type="project" value="UniProtKB-KW"/>
</dbReference>
<organism evidence="9 10">
    <name type="scientific">Lasiosphaeris hirsuta</name>
    <dbReference type="NCBI Taxonomy" id="260670"/>
    <lineage>
        <taxon>Eukaryota</taxon>
        <taxon>Fungi</taxon>
        <taxon>Dikarya</taxon>
        <taxon>Ascomycota</taxon>
        <taxon>Pezizomycotina</taxon>
        <taxon>Sordariomycetes</taxon>
        <taxon>Sordariomycetidae</taxon>
        <taxon>Sordariales</taxon>
        <taxon>Lasiosphaeriaceae</taxon>
        <taxon>Lasiosphaeris</taxon>
    </lineage>
</organism>
<feature type="domain" description="Peptidase A1" evidence="8">
    <location>
        <begin position="133"/>
        <end position="446"/>
    </location>
</feature>
<evidence type="ECO:0000256" key="2">
    <source>
        <dbReference type="ARBA" id="ARBA00022670"/>
    </source>
</evidence>
<dbReference type="GO" id="GO:0004190">
    <property type="term" value="F:aspartic-type endopeptidase activity"/>
    <property type="evidence" value="ECO:0007669"/>
    <property type="project" value="UniProtKB-KW"/>
</dbReference>
<evidence type="ECO:0000256" key="6">
    <source>
        <dbReference type="RuleBase" id="RU000454"/>
    </source>
</evidence>
<accession>A0AA40BC43</accession>
<evidence type="ECO:0000313" key="9">
    <source>
        <dbReference type="EMBL" id="KAK0731484.1"/>
    </source>
</evidence>
<dbReference type="Proteomes" id="UP001172102">
    <property type="component" value="Unassembled WGS sequence"/>
</dbReference>
<dbReference type="InterPro" id="IPR033121">
    <property type="entry name" value="PEPTIDASE_A1"/>
</dbReference>
<keyword evidence="7" id="KW-0732">Signal</keyword>
<keyword evidence="2 6" id="KW-0645">Protease</keyword>